<name>A0ABN3QYQ4_9ACTN</name>
<sequence>MQVAQSPSIVPRDSKHRLIRLLPDFTAPSCLAAERRPHDLLSDGLRCHVIVFGCDLQVCQ</sequence>
<dbReference type="Proteomes" id="UP001501447">
    <property type="component" value="Unassembled WGS sequence"/>
</dbReference>
<accession>A0ABN3QYQ4</accession>
<reference evidence="1 2" key="1">
    <citation type="journal article" date="2019" name="Int. J. Syst. Evol. Microbiol.">
        <title>The Global Catalogue of Microorganisms (GCM) 10K type strain sequencing project: providing services to taxonomists for standard genome sequencing and annotation.</title>
        <authorList>
            <consortium name="The Broad Institute Genomics Platform"/>
            <consortium name="The Broad Institute Genome Sequencing Center for Infectious Disease"/>
            <person name="Wu L."/>
            <person name="Ma J."/>
        </authorList>
    </citation>
    <scope>NUCLEOTIDE SEQUENCE [LARGE SCALE GENOMIC DNA]</scope>
    <source>
        <strain evidence="1 2">JCM 16373</strain>
    </source>
</reference>
<keyword evidence="2" id="KW-1185">Reference proteome</keyword>
<gene>
    <name evidence="1" type="ORF">GCM10009863_64730</name>
</gene>
<evidence type="ECO:0000313" key="2">
    <source>
        <dbReference type="Proteomes" id="UP001501447"/>
    </source>
</evidence>
<comment type="caution">
    <text evidence="1">The sequence shown here is derived from an EMBL/GenBank/DDBJ whole genome shotgun (WGS) entry which is preliminary data.</text>
</comment>
<dbReference type="EMBL" id="BAAARJ010000033">
    <property type="protein sequence ID" value="GAA2638876.1"/>
    <property type="molecule type" value="Genomic_DNA"/>
</dbReference>
<organism evidence="1 2">
    <name type="scientific">Streptomyces axinellae</name>
    <dbReference type="NCBI Taxonomy" id="552788"/>
    <lineage>
        <taxon>Bacteria</taxon>
        <taxon>Bacillati</taxon>
        <taxon>Actinomycetota</taxon>
        <taxon>Actinomycetes</taxon>
        <taxon>Kitasatosporales</taxon>
        <taxon>Streptomycetaceae</taxon>
        <taxon>Streptomyces</taxon>
    </lineage>
</organism>
<dbReference type="RefSeq" id="WP_344570636.1">
    <property type="nucleotide sequence ID" value="NZ_BAAARJ010000033.1"/>
</dbReference>
<evidence type="ECO:0000313" key="1">
    <source>
        <dbReference type="EMBL" id="GAA2638876.1"/>
    </source>
</evidence>
<protein>
    <submittedName>
        <fullName evidence="1">Uncharacterized protein</fullName>
    </submittedName>
</protein>
<proteinExistence type="predicted"/>